<dbReference type="EMBL" id="JANEYF010003827">
    <property type="protein sequence ID" value="KAJ8933668.1"/>
    <property type="molecule type" value="Genomic_DNA"/>
</dbReference>
<keyword evidence="2" id="KW-1185">Reference proteome</keyword>
<name>A0AAV8X4W4_9CUCU</name>
<reference evidence="1" key="1">
    <citation type="journal article" date="2023" name="Insect Mol. Biol.">
        <title>Genome sequencing provides insights into the evolution of gene families encoding plant cell wall-degrading enzymes in longhorned beetles.</title>
        <authorList>
            <person name="Shin N.R."/>
            <person name="Okamura Y."/>
            <person name="Kirsch R."/>
            <person name="Pauchet Y."/>
        </authorList>
    </citation>
    <scope>NUCLEOTIDE SEQUENCE</scope>
    <source>
        <strain evidence="1">RBIC_L_NR</strain>
    </source>
</reference>
<evidence type="ECO:0000313" key="1">
    <source>
        <dbReference type="EMBL" id="KAJ8933668.1"/>
    </source>
</evidence>
<dbReference type="AlphaFoldDB" id="A0AAV8X4W4"/>
<comment type="caution">
    <text evidence="1">The sequence shown here is derived from an EMBL/GenBank/DDBJ whole genome shotgun (WGS) entry which is preliminary data.</text>
</comment>
<proteinExistence type="predicted"/>
<sequence>MQREDTVLGDQTYRYLTADEMKSLGDDSLPIDVTRDERIDSNRMVSSVDSNMLPPRHIEDSISPEHVTQNYVEYIKKYTPDNVDIGRHPISIG</sequence>
<organism evidence="1 2">
    <name type="scientific">Rhamnusium bicolor</name>
    <dbReference type="NCBI Taxonomy" id="1586634"/>
    <lineage>
        <taxon>Eukaryota</taxon>
        <taxon>Metazoa</taxon>
        <taxon>Ecdysozoa</taxon>
        <taxon>Arthropoda</taxon>
        <taxon>Hexapoda</taxon>
        <taxon>Insecta</taxon>
        <taxon>Pterygota</taxon>
        <taxon>Neoptera</taxon>
        <taxon>Endopterygota</taxon>
        <taxon>Coleoptera</taxon>
        <taxon>Polyphaga</taxon>
        <taxon>Cucujiformia</taxon>
        <taxon>Chrysomeloidea</taxon>
        <taxon>Cerambycidae</taxon>
        <taxon>Lepturinae</taxon>
        <taxon>Rhagiini</taxon>
        <taxon>Rhamnusium</taxon>
    </lineage>
</organism>
<protein>
    <submittedName>
        <fullName evidence="1">Uncharacterized protein</fullName>
    </submittedName>
</protein>
<evidence type="ECO:0000313" key="2">
    <source>
        <dbReference type="Proteomes" id="UP001162156"/>
    </source>
</evidence>
<gene>
    <name evidence="1" type="ORF">NQ314_013880</name>
</gene>
<dbReference type="Proteomes" id="UP001162156">
    <property type="component" value="Unassembled WGS sequence"/>
</dbReference>
<accession>A0AAV8X4W4</accession>